<keyword evidence="2" id="KW-1133">Transmembrane helix</keyword>
<feature type="transmembrane region" description="Helical" evidence="2">
    <location>
        <begin position="580"/>
        <end position="601"/>
    </location>
</feature>
<feature type="transmembrane region" description="Helical" evidence="2">
    <location>
        <begin position="142"/>
        <end position="167"/>
    </location>
</feature>
<gene>
    <name evidence="3" type="ORF">B0T10DRAFT_485456</name>
</gene>
<sequence length="688" mass="75110">MPSTASHQYNTLATTDSEIESSNSINRMQNQAASNQRSMQTVSEATESSHDVSDSFLAHTGTAASTTSRGADPNETTYEPLPQESELGSSDTTRGPTIGWKTSCLLVGFYSIALLVAALHLVMMHSLDGKPTDDNKYLPQPYVTTLSLLLVNVFKASLCGSLATAFTQHMWRILRAKALLVSTIELLHGVRYNPLLLTNLQIIRATPVLYLVALIMWLLSIVVLFPPSALVIVSRGFEMHQPTAVPTFPKVAPFLASWTIRSSAMLYRGSLPGLVHSSRIVLISGKIPVSPSPCGANCSYTVKFEGPNFQCNLTRLNQTVDVIADADAEIVDVDTVRTHYSGGWDPFDRISGLSSILTLNLTYFQGLSYQGRTGILLQETQMLRCLPAWTNYTVSVSYHNGVRQMAYHTAGGGTLLDLYTRDTFGPKMAELQSQNLRVFNLYAVLDSVILSLAGTYPQRVMCASSALEPFNRTLSNGTTLQFNVCTAAWGSTDQEMELNGELQPNQTLLRDTYFNTNIDDLSNGAPSFRITEGLLNEAIANATLHIMLSRFPLSAYNTTATATSTAFHNTYSFQRPLNLVLPYALSLAFSLPFVAIGLVSLRRNGVAALSDSFIQLLVTTARSDRLDHIAAPCSLGGDELALKELARTNIMFGEVSKRYNSDGKVVKRVGFGLQGEVEPLCNGKSFAR</sequence>
<keyword evidence="2" id="KW-0812">Transmembrane</keyword>
<proteinExistence type="predicted"/>
<feature type="transmembrane region" description="Helical" evidence="2">
    <location>
        <begin position="104"/>
        <end position="122"/>
    </location>
</feature>
<keyword evidence="2" id="KW-0472">Membrane</keyword>
<feature type="transmembrane region" description="Helical" evidence="2">
    <location>
        <begin position="208"/>
        <end position="233"/>
    </location>
</feature>
<evidence type="ECO:0000256" key="1">
    <source>
        <dbReference type="SAM" id="MobiDB-lite"/>
    </source>
</evidence>
<name>A0A9P8W602_9HYPO</name>
<accession>A0A9P8W602</accession>
<evidence type="ECO:0000313" key="3">
    <source>
        <dbReference type="EMBL" id="KAH6890271.1"/>
    </source>
</evidence>
<dbReference type="PANTHER" id="PTHR35041:SF6">
    <property type="entry name" value="FORMYLMETHIONINE DEFORMYLASE-LIKE PROTEIN-RELATED"/>
    <property type="match status" value="1"/>
</dbReference>
<feature type="region of interest" description="Disordered" evidence="1">
    <location>
        <begin position="1"/>
        <end position="94"/>
    </location>
</feature>
<keyword evidence="4" id="KW-1185">Reference proteome</keyword>
<dbReference type="Proteomes" id="UP000777438">
    <property type="component" value="Unassembled WGS sequence"/>
</dbReference>
<feature type="compositionally biased region" description="Low complexity" evidence="1">
    <location>
        <begin position="58"/>
        <end position="71"/>
    </location>
</feature>
<protein>
    <recommendedName>
        <fullName evidence="5">Transmembrane protein</fullName>
    </recommendedName>
</protein>
<dbReference type="AlphaFoldDB" id="A0A9P8W602"/>
<evidence type="ECO:0000256" key="2">
    <source>
        <dbReference type="SAM" id="Phobius"/>
    </source>
</evidence>
<dbReference type="PANTHER" id="PTHR35041">
    <property type="entry name" value="MEDIATOR OF RNA POLYMERASE II TRANSCRIPTION SUBUNIT 1"/>
    <property type="match status" value="1"/>
</dbReference>
<comment type="caution">
    <text evidence="3">The sequence shown here is derived from an EMBL/GenBank/DDBJ whole genome shotgun (WGS) entry which is preliminary data.</text>
</comment>
<feature type="compositionally biased region" description="Polar residues" evidence="1">
    <location>
        <begin position="1"/>
        <end position="46"/>
    </location>
</feature>
<organism evidence="3 4">
    <name type="scientific">Thelonectria olida</name>
    <dbReference type="NCBI Taxonomy" id="1576542"/>
    <lineage>
        <taxon>Eukaryota</taxon>
        <taxon>Fungi</taxon>
        <taxon>Dikarya</taxon>
        <taxon>Ascomycota</taxon>
        <taxon>Pezizomycotina</taxon>
        <taxon>Sordariomycetes</taxon>
        <taxon>Hypocreomycetidae</taxon>
        <taxon>Hypocreales</taxon>
        <taxon>Nectriaceae</taxon>
        <taxon>Thelonectria</taxon>
    </lineage>
</organism>
<dbReference type="EMBL" id="JAGPYM010000009">
    <property type="protein sequence ID" value="KAH6890271.1"/>
    <property type="molecule type" value="Genomic_DNA"/>
</dbReference>
<reference evidence="3 4" key="1">
    <citation type="journal article" date="2021" name="Nat. Commun.">
        <title>Genetic determinants of endophytism in the Arabidopsis root mycobiome.</title>
        <authorList>
            <person name="Mesny F."/>
            <person name="Miyauchi S."/>
            <person name="Thiergart T."/>
            <person name="Pickel B."/>
            <person name="Atanasova L."/>
            <person name="Karlsson M."/>
            <person name="Huettel B."/>
            <person name="Barry K.W."/>
            <person name="Haridas S."/>
            <person name="Chen C."/>
            <person name="Bauer D."/>
            <person name="Andreopoulos W."/>
            <person name="Pangilinan J."/>
            <person name="LaButti K."/>
            <person name="Riley R."/>
            <person name="Lipzen A."/>
            <person name="Clum A."/>
            <person name="Drula E."/>
            <person name="Henrissat B."/>
            <person name="Kohler A."/>
            <person name="Grigoriev I.V."/>
            <person name="Martin F.M."/>
            <person name="Hacquard S."/>
        </authorList>
    </citation>
    <scope>NUCLEOTIDE SEQUENCE [LARGE SCALE GENOMIC DNA]</scope>
    <source>
        <strain evidence="3 4">MPI-CAGE-CH-0241</strain>
    </source>
</reference>
<dbReference type="OrthoDB" id="5322539at2759"/>
<evidence type="ECO:0000313" key="4">
    <source>
        <dbReference type="Proteomes" id="UP000777438"/>
    </source>
</evidence>
<evidence type="ECO:0008006" key="5">
    <source>
        <dbReference type="Google" id="ProtNLM"/>
    </source>
</evidence>